<evidence type="ECO:0000313" key="9">
    <source>
        <dbReference type="EMBL" id="EGC82922.1"/>
    </source>
</evidence>
<sequence>MDIEKLIKDKGMRLTKQRKILAETLVNEGHPISAEEIFDLIKDKINIDLSTVYRNLNTLEENEILLKTTNVDGISYYQVNNENHKHFITCTICNKKFILDNCPIHPIEEKIQEDTGFIINGHNFEFTGICPDCQKKIK</sequence>
<keyword evidence="3 7" id="KW-0862">Zinc</keyword>
<dbReference type="SUPFAM" id="SSF46785">
    <property type="entry name" value="Winged helix' DNA-binding domain"/>
    <property type="match status" value="1"/>
</dbReference>
<dbReference type="GO" id="GO:1900376">
    <property type="term" value="P:regulation of secondary metabolite biosynthetic process"/>
    <property type="evidence" value="ECO:0007669"/>
    <property type="project" value="TreeGrafter"/>
</dbReference>
<dbReference type="Gene3D" id="3.30.1490.190">
    <property type="match status" value="1"/>
</dbReference>
<dbReference type="CDD" id="cd07153">
    <property type="entry name" value="Fur_like"/>
    <property type="match status" value="1"/>
</dbReference>
<dbReference type="STRING" id="879305.HMPREF9290_1663"/>
<dbReference type="GO" id="GO:0000976">
    <property type="term" value="F:transcription cis-regulatory region binding"/>
    <property type="evidence" value="ECO:0007669"/>
    <property type="project" value="TreeGrafter"/>
</dbReference>
<evidence type="ECO:0000256" key="2">
    <source>
        <dbReference type="ARBA" id="ARBA00022491"/>
    </source>
</evidence>
<evidence type="ECO:0000256" key="1">
    <source>
        <dbReference type="ARBA" id="ARBA00007957"/>
    </source>
</evidence>
<dbReference type="EMBL" id="AEXM01000001">
    <property type="protein sequence ID" value="EGC82922.1"/>
    <property type="molecule type" value="Genomic_DNA"/>
</dbReference>
<feature type="binding site" evidence="8">
    <location>
        <position position="122"/>
    </location>
    <ligand>
        <name>Fe cation</name>
        <dbReference type="ChEBI" id="CHEBI:24875"/>
    </ligand>
</feature>
<comment type="cofactor">
    <cofactor evidence="7">
        <name>Zn(2+)</name>
        <dbReference type="ChEBI" id="CHEBI:29105"/>
    </cofactor>
    <text evidence="7">Binds 1 zinc ion per subunit.</text>
</comment>
<dbReference type="GO" id="GO:0045892">
    <property type="term" value="P:negative regulation of DNA-templated transcription"/>
    <property type="evidence" value="ECO:0007669"/>
    <property type="project" value="TreeGrafter"/>
</dbReference>
<dbReference type="PANTHER" id="PTHR33202:SF7">
    <property type="entry name" value="FERRIC UPTAKE REGULATION PROTEIN"/>
    <property type="match status" value="1"/>
</dbReference>
<dbReference type="Proteomes" id="UP000005286">
    <property type="component" value="Unassembled WGS sequence"/>
</dbReference>
<dbReference type="InterPro" id="IPR036390">
    <property type="entry name" value="WH_DNA-bd_sf"/>
</dbReference>
<proteinExistence type="inferred from homology"/>
<feature type="binding site" evidence="7">
    <location>
        <position position="90"/>
    </location>
    <ligand>
        <name>Zn(2+)</name>
        <dbReference type="ChEBI" id="CHEBI:29105"/>
    </ligand>
</feature>
<keyword evidence="10" id="KW-1185">Reference proteome</keyword>
<dbReference type="GO" id="GO:0008270">
    <property type="term" value="F:zinc ion binding"/>
    <property type="evidence" value="ECO:0007669"/>
    <property type="project" value="TreeGrafter"/>
</dbReference>
<dbReference type="GO" id="GO:0003700">
    <property type="term" value="F:DNA-binding transcription factor activity"/>
    <property type="evidence" value="ECO:0007669"/>
    <property type="project" value="InterPro"/>
</dbReference>
<feature type="binding site" evidence="7">
    <location>
        <position position="130"/>
    </location>
    <ligand>
        <name>Zn(2+)</name>
        <dbReference type="ChEBI" id="CHEBI:29105"/>
    </ligand>
</feature>
<dbReference type="InterPro" id="IPR036388">
    <property type="entry name" value="WH-like_DNA-bd_sf"/>
</dbReference>
<evidence type="ECO:0000313" key="10">
    <source>
        <dbReference type="Proteomes" id="UP000005286"/>
    </source>
</evidence>
<accession>F0GTA6</accession>
<reference evidence="9 10" key="1">
    <citation type="submission" date="2011-01" db="EMBL/GenBank/DDBJ databases">
        <authorList>
            <person name="Durkin A.S."/>
            <person name="Madupu R."/>
            <person name="Torralba M."/>
            <person name="Gillis M."/>
            <person name="Methe B."/>
            <person name="Sutton G."/>
            <person name="Nelson K.E."/>
        </authorList>
    </citation>
    <scope>NUCLEOTIDE SEQUENCE [LARGE SCALE GENOMIC DNA]</scope>
    <source>
        <strain evidence="9 10">ACS-065-V-Col13</strain>
    </source>
</reference>
<dbReference type="eggNOG" id="COG0735">
    <property type="taxonomic scope" value="Bacteria"/>
</dbReference>
<keyword evidence="2" id="KW-0678">Repressor</keyword>
<keyword evidence="8" id="KW-0408">Iron</keyword>
<comment type="similarity">
    <text evidence="1">Belongs to the Fur family.</text>
</comment>
<evidence type="ECO:0000256" key="6">
    <source>
        <dbReference type="ARBA" id="ARBA00023163"/>
    </source>
</evidence>
<keyword evidence="7" id="KW-0479">Metal-binding</keyword>
<organism evidence="9 10">
    <name type="scientific">Anaerococcus prevotii ACS-065-V-Col13</name>
    <dbReference type="NCBI Taxonomy" id="879305"/>
    <lineage>
        <taxon>Bacteria</taxon>
        <taxon>Bacillati</taxon>
        <taxon>Bacillota</taxon>
        <taxon>Tissierellia</taxon>
        <taxon>Tissierellales</taxon>
        <taxon>Peptoniphilaceae</taxon>
        <taxon>Anaerococcus</taxon>
    </lineage>
</organism>
<evidence type="ECO:0000256" key="7">
    <source>
        <dbReference type="PIRSR" id="PIRSR602481-1"/>
    </source>
</evidence>
<name>F0GTA6_9FIRM</name>
<dbReference type="Pfam" id="PF01475">
    <property type="entry name" value="FUR"/>
    <property type="match status" value="1"/>
</dbReference>
<feature type="binding site" evidence="7">
    <location>
        <position position="93"/>
    </location>
    <ligand>
        <name>Zn(2+)</name>
        <dbReference type="ChEBI" id="CHEBI:29105"/>
    </ligand>
</feature>
<feature type="binding site" evidence="8">
    <location>
        <position position="84"/>
    </location>
    <ligand>
        <name>Fe cation</name>
        <dbReference type="ChEBI" id="CHEBI:24875"/>
    </ligand>
</feature>
<keyword evidence="4" id="KW-0805">Transcription regulation</keyword>
<evidence type="ECO:0000256" key="4">
    <source>
        <dbReference type="ARBA" id="ARBA00023015"/>
    </source>
</evidence>
<keyword evidence="6" id="KW-0804">Transcription</keyword>
<evidence type="ECO:0000256" key="5">
    <source>
        <dbReference type="ARBA" id="ARBA00023125"/>
    </source>
</evidence>
<evidence type="ECO:0000256" key="8">
    <source>
        <dbReference type="PIRSR" id="PIRSR602481-2"/>
    </source>
</evidence>
<comment type="caution">
    <text evidence="9">The sequence shown here is derived from an EMBL/GenBank/DDBJ whole genome shotgun (WGS) entry which is preliminary data.</text>
</comment>
<dbReference type="AlphaFoldDB" id="F0GTA6"/>
<gene>
    <name evidence="9" type="ORF">HMPREF9290_1663</name>
</gene>
<dbReference type="RefSeq" id="WP_004833768.1">
    <property type="nucleotide sequence ID" value="NZ_AEXM01000001.1"/>
</dbReference>
<keyword evidence="5" id="KW-0238">DNA-binding</keyword>
<dbReference type="Gene3D" id="1.10.10.10">
    <property type="entry name" value="Winged helix-like DNA-binding domain superfamily/Winged helix DNA-binding domain"/>
    <property type="match status" value="1"/>
</dbReference>
<comment type="cofactor">
    <cofactor evidence="8">
        <name>Mn(2+)</name>
        <dbReference type="ChEBI" id="CHEBI:29035"/>
    </cofactor>
    <cofactor evidence="8">
        <name>Fe(2+)</name>
        <dbReference type="ChEBI" id="CHEBI:29033"/>
    </cofactor>
    <text evidence="8">Binds 1 Mn(2+) or Fe(2+) ion per subunit.</text>
</comment>
<dbReference type="InterPro" id="IPR002481">
    <property type="entry name" value="FUR"/>
</dbReference>
<evidence type="ECO:0000256" key="3">
    <source>
        <dbReference type="ARBA" id="ARBA00022833"/>
    </source>
</evidence>
<feature type="binding site" evidence="7">
    <location>
        <position position="133"/>
    </location>
    <ligand>
        <name>Zn(2+)</name>
        <dbReference type="ChEBI" id="CHEBI:29105"/>
    </ligand>
</feature>
<dbReference type="PANTHER" id="PTHR33202">
    <property type="entry name" value="ZINC UPTAKE REGULATION PROTEIN"/>
    <property type="match status" value="1"/>
</dbReference>
<protein>
    <submittedName>
        <fullName evidence="9">Transcriptional regulator, Fur family</fullName>
    </submittedName>
</protein>
<dbReference type="PATRIC" id="fig|879305.3.peg.37"/>
<dbReference type="InterPro" id="IPR043135">
    <property type="entry name" value="Fur_C"/>
</dbReference>